<protein>
    <submittedName>
        <fullName evidence="1">Uncharacterized protein</fullName>
    </submittedName>
</protein>
<evidence type="ECO:0000313" key="2">
    <source>
        <dbReference type="Proteomes" id="UP000241899"/>
    </source>
</evidence>
<proteinExistence type="predicted"/>
<dbReference type="EMBL" id="PZKF01000001">
    <property type="protein sequence ID" value="PTE19232.1"/>
    <property type="molecule type" value="Genomic_DNA"/>
</dbReference>
<keyword evidence="2" id="KW-1185">Reference proteome</keyword>
<dbReference type="Proteomes" id="UP000241899">
    <property type="component" value="Unassembled WGS sequence"/>
</dbReference>
<dbReference type="RefSeq" id="WP_107323363.1">
    <property type="nucleotide sequence ID" value="NZ_NHSP01000027.1"/>
</dbReference>
<dbReference type="AlphaFoldDB" id="A0A2T4JMU9"/>
<dbReference type="OrthoDB" id="7916272at2"/>
<evidence type="ECO:0000313" key="1">
    <source>
        <dbReference type="EMBL" id="PTE19232.1"/>
    </source>
</evidence>
<accession>A0A2T4JMU9</accession>
<reference evidence="1 2" key="1">
    <citation type="submission" date="2018-03" db="EMBL/GenBank/DDBJ databases">
        <title>Rhodobacter veldkampii.</title>
        <authorList>
            <person name="Meyer T.E."/>
            <person name="Miller S."/>
            <person name="Lodha T."/>
            <person name="Gandham S."/>
            <person name="Chintalapati S."/>
            <person name="Chintalapati V.R."/>
        </authorList>
    </citation>
    <scope>NUCLEOTIDE SEQUENCE [LARGE SCALE GENOMIC DNA]</scope>
    <source>
        <strain evidence="1 2">DSM 11550</strain>
    </source>
</reference>
<comment type="caution">
    <text evidence="1">The sequence shown here is derived from an EMBL/GenBank/DDBJ whole genome shotgun (WGS) entry which is preliminary data.</text>
</comment>
<name>A0A2T4JMU9_9RHOB</name>
<organism evidence="1 2">
    <name type="scientific">Phaeovulum veldkampii DSM 11550</name>
    <dbReference type="NCBI Taxonomy" id="1185920"/>
    <lineage>
        <taxon>Bacteria</taxon>
        <taxon>Pseudomonadati</taxon>
        <taxon>Pseudomonadota</taxon>
        <taxon>Alphaproteobacteria</taxon>
        <taxon>Rhodobacterales</taxon>
        <taxon>Paracoccaceae</taxon>
        <taxon>Phaeovulum</taxon>
    </lineage>
</organism>
<gene>
    <name evidence="1" type="ORF">C5F46_00295</name>
</gene>
<sequence>MFNPFKNRQIPLSGPAFDITPVTPDDGADLPAVSVALYVETGGTLAFVTAKGALRSLSVRDFSILPVGVSRVMQTGTTAAGIHALMVQ</sequence>